<dbReference type="OrthoDB" id="9797172at2"/>
<dbReference type="HOGENOM" id="CLU_066192_26_3_5"/>
<dbReference type="PROSITE" id="PS50943">
    <property type="entry name" value="HTH_CROC1"/>
    <property type="match status" value="1"/>
</dbReference>
<geneLocation type="plasmid" evidence="2 3">
    <name>pAMI8</name>
</geneLocation>
<evidence type="ECO:0000313" key="3">
    <source>
        <dbReference type="Proteomes" id="UP000015480"/>
    </source>
</evidence>
<proteinExistence type="predicted"/>
<gene>
    <name evidence="2" type="ORF">JCM7686_pAMI8p122</name>
</gene>
<dbReference type="Proteomes" id="UP000015480">
    <property type="component" value="Plasmid pAMI8"/>
</dbReference>
<dbReference type="EMBL" id="CP006655">
    <property type="protein sequence ID" value="AGT11622.1"/>
    <property type="molecule type" value="Genomic_DNA"/>
</dbReference>
<dbReference type="RefSeq" id="WP_020952664.1">
    <property type="nucleotide sequence ID" value="NC_022050.1"/>
</dbReference>
<name>S5Y2E4_PARAH</name>
<evidence type="ECO:0000313" key="2">
    <source>
        <dbReference type="EMBL" id="AGT11622.1"/>
    </source>
</evidence>
<dbReference type="Pfam" id="PF13560">
    <property type="entry name" value="HTH_31"/>
    <property type="match status" value="1"/>
</dbReference>
<evidence type="ECO:0000259" key="1">
    <source>
        <dbReference type="PROSITE" id="PS50943"/>
    </source>
</evidence>
<dbReference type="KEGG" id="pami:JCM7686_pAMI8p122"/>
<reference evidence="2 3" key="1">
    <citation type="journal article" date="2014" name="BMC Genomics">
        <title>Architecture and functions of a multipartite genome of the methylotrophic bacterium Paracoccus aminophilus JCM 7686, containing primary and secondary chromids.</title>
        <authorList>
            <person name="Dziewit L."/>
            <person name="Czarnecki J."/>
            <person name="Wibberg D."/>
            <person name="Radlinska M."/>
            <person name="Mrozek P."/>
            <person name="Szymczak M."/>
            <person name="Schluter A."/>
            <person name="Puhler A."/>
            <person name="Bartosik D."/>
        </authorList>
    </citation>
    <scope>NUCLEOTIDE SEQUENCE [LARGE SCALE GENOMIC DNA]</scope>
    <source>
        <strain evidence="2">JCM 7686</strain>
        <plasmid evidence="3">Plasmid pAMI8</plasmid>
    </source>
</reference>
<protein>
    <submittedName>
        <fullName evidence="2">Transcriptional regulator, XRE family</fullName>
    </submittedName>
</protein>
<organism evidence="2 3">
    <name type="scientific">Paracoccus aminophilus JCM 7686</name>
    <dbReference type="NCBI Taxonomy" id="1367847"/>
    <lineage>
        <taxon>Bacteria</taxon>
        <taxon>Pseudomonadati</taxon>
        <taxon>Pseudomonadota</taxon>
        <taxon>Alphaproteobacteria</taxon>
        <taxon>Rhodobacterales</taxon>
        <taxon>Paracoccaceae</taxon>
        <taxon>Paracoccus</taxon>
    </lineage>
</organism>
<dbReference type="InterPro" id="IPR001387">
    <property type="entry name" value="Cro/C1-type_HTH"/>
</dbReference>
<dbReference type="GO" id="GO:0003677">
    <property type="term" value="F:DNA binding"/>
    <property type="evidence" value="ECO:0007669"/>
    <property type="project" value="InterPro"/>
</dbReference>
<dbReference type="InterPro" id="IPR010982">
    <property type="entry name" value="Lambda_DNA-bd_dom_sf"/>
</dbReference>
<dbReference type="SUPFAM" id="SSF47413">
    <property type="entry name" value="lambda repressor-like DNA-binding domains"/>
    <property type="match status" value="1"/>
</dbReference>
<dbReference type="Gene3D" id="1.10.260.40">
    <property type="entry name" value="lambda repressor-like DNA-binding domains"/>
    <property type="match status" value="1"/>
</dbReference>
<dbReference type="AlphaFoldDB" id="S5Y2E4"/>
<dbReference type="SMART" id="SM00530">
    <property type="entry name" value="HTH_XRE"/>
    <property type="match status" value="1"/>
</dbReference>
<sequence>MDGDLDDFDRRLGERLKALRTKRGLSLADVAAEIGVSYQQMQKYEAGQNSLSVKRMLRIADLLVVDPHVILKSVFRESCEDGLYRLQPFQRTGERHRILKAYFSLPEDIRLAVWHLVEEVHGQMNRKP</sequence>
<dbReference type="CDD" id="cd00093">
    <property type="entry name" value="HTH_XRE"/>
    <property type="match status" value="1"/>
</dbReference>
<feature type="domain" description="HTH cro/C1-type" evidence="1">
    <location>
        <begin position="16"/>
        <end position="70"/>
    </location>
</feature>
<accession>S5Y2E4</accession>
<keyword evidence="2" id="KW-0614">Plasmid</keyword>
<keyword evidence="3" id="KW-1185">Reference proteome</keyword>